<dbReference type="Gene3D" id="3.30.830.10">
    <property type="entry name" value="Metalloenzyme, LuxS/M16 peptidase-like"/>
    <property type="match status" value="2"/>
</dbReference>
<dbReference type="RefSeq" id="WP_350935631.1">
    <property type="nucleotide sequence ID" value="NZ_CP157762.1"/>
</dbReference>
<evidence type="ECO:0000259" key="2">
    <source>
        <dbReference type="Pfam" id="PF00675"/>
    </source>
</evidence>
<evidence type="ECO:0000256" key="1">
    <source>
        <dbReference type="ARBA" id="ARBA00007261"/>
    </source>
</evidence>
<evidence type="ECO:0000259" key="3">
    <source>
        <dbReference type="Pfam" id="PF05193"/>
    </source>
</evidence>
<reference evidence="5" key="2">
    <citation type="submission" date="2024-06" db="EMBL/GenBank/DDBJ databases">
        <title>Micromonospora mangrovi CCTCC AA 2012012 genome sequences.</title>
        <authorList>
            <person name="Gao J."/>
        </authorList>
    </citation>
    <scope>NUCLEOTIDE SEQUENCE</scope>
    <source>
        <strain evidence="5">CCTCC AA 2012012</strain>
    </source>
</reference>
<dbReference type="InterPro" id="IPR007863">
    <property type="entry name" value="Peptidase_M16_C"/>
</dbReference>
<feature type="domain" description="Peptidase M16 C-terminal" evidence="3">
    <location>
        <begin position="175"/>
        <end position="358"/>
    </location>
</feature>
<accession>A0AAU7MES7</accession>
<dbReference type="PANTHER" id="PTHR11851:SF49">
    <property type="entry name" value="MITOCHONDRIAL-PROCESSING PEPTIDASE SUBUNIT ALPHA"/>
    <property type="match status" value="1"/>
</dbReference>
<dbReference type="EMBL" id="CP159342">
    <property type="protein sequence ID" value="XCH75824.1"/>
    <property type="molecule type" value="Genomic_DNA"/>
</dbReference>
<proteinExistence type="inferred from homology"/>
<dbReference type="InterPro" id="IPR011249">
    <property type="entry name" value="Metalloenz_LuxS/M16"/>
</dbReference>
<feature type="domain" description="Peptidase M16 N-terminal" evidence="2">
    <location>
        <begin position="20"/>
        <end position="134"/>
    </location>
</feature>
<gene>
    <name evidence="5" type="ORF">ABUL08_06980</name>
    <name evidence="4" type="ORF">VK199_06935</name>
</gene>
<protein>
    <submittedName>
        <fullName evidence="4">Pitrilysin family protein</fullName>
    </submittedName>
</protein>
<dbReference type="GO" id="GO:0046872">
    <property type="term" value="F:metal ion binding"/>
    <property type="evidence" value="ECO:0007669"/>
    <property type="project" value="InterPro"/>
</dbReference>
<evidence type="ECO:0000313" key="5">
    <source>
        <dbReference type="EMBL" id="XCH75824.1"/>
    </source>
</evidence>
<dbReference type="PANTHER" id="PTHR11851">
    <property type="entry name" value="METALLOPROTEASE"/>
    <property type="match status" value="1"/>
</dbReference>
<dbReference type="SUPFAM" id="SSF63411">
    <property type="entry name" value="LuxS/MPP-like metallohydrolase"/>
    <property type="match status" value="2"/>
</dbReference>
<name>A0AAU7MES7_9ACTN</name>
<comment type="similarity">
    <text evidence="1">Belongs to the peptidase M16 family.</text>
</comment>
<sequence>MSLTLAAPALARHRLANGLRVVALDEPRLSAVGIAVVYDVGYRTETRPGFAHLFEHLMFQGGGGPGRATFARQVQASGGVFNGTTHRDHTSYFQALPGAALEEGLRLEADRMRALNVTAADVANQVAVVTEEIRRNVLSRPYGGFPTFHLPPVLFTRQANTHDGYGDVAALAYATVAECEAFHRRYYHPGNAVLAIGGQIPTEHAFALAERHFGTIPAGVAPAPLDLTEQPPQQVRRTERPDPLAPAPALALGWQVPAPSSREYLATLVVAGILGGGPAGRLSRAAVRDYGPATRVTAHLGLTGGPFESRDPDALVVSAVFGPRTPAEAVEETVLGELSALAQDGPTEAELLRAAARLRADWYRDIDPIGARTRRVATFELLHDSAELALSALAELTTISAAEVRAAAAELAGRRHAAVHLVPSGGGR</sequence>
<dbReference type="AlphaFoldDB" id="A0AAU7MES7"/>
<reference evidence="4" key="1">
    <citation type="submission" date="2024-01" db="EMBL/GenBank/DDBJ databases">
        <title>The genome sequence of Micromonospora mangrovi CCTCC AA 2012012.</title>
        <authorList>
            <person name="Gao J."/>
        </authorList>
    </citation>
    <scope>NUCLEOTIDE SEQUENCE</scope>
    <source>
        <strain evidence="4">CCTCC AA 2012012</strain>
    </source>
</reference>
<evidence type="ECO:0000313" key="4">
    <source>
        <dbReference type="EMBL" id="XBP95121.1"/>
    </source>
</evidence>
<organism evidence="4">
    <name type="scientific">Micromonospora sp. CCTCC AA 2012012</name>
    <dbReference type="NCBI Taxonomy" id="3111921"/>
    <lineage>
        <taxon>Bacteria</taxon>
        <taxon>Bacillati</taxon>
        <taxon>Actinomycetota</taxon>
        <taxon>Actinomycetes</taxon>
        <taxon>Micromonosporales</taxon>
        <taxon>Micromonosporaceae</taxon>
        <taxon>Micromonospora</taxon>
    </lineage>
</organism>
<dbReference type="EMBL" id="CP157762">
    <property type="protein sequence ID" value="XBP95121.1"/>
    <property type="molecule type" value="Genomic_DNA"/>
</dbReference>
<dbReference type="InterPro" id="IPR011765">
    <property type="entry name" value="Pept_M16_N"/>
</dbReference>
<dbReference type="InterPro" id="IPR050361">
    <property type="entry name" value="MPP/UQCRC_Complex"/>
</dbReference>
<dbReference type="Pfam" id="PF05193">
    <property type="entry name" value="Peptidase_M16_C"/>
    <property type="match status" value="1"/>
</dbReference>
<dbReference type="Pfam" id="PF00675">
    <property type="entry name" value="Peptidase_M16"/>
    <property type="match status" value="1"/>
</dbReference>